<feature type="binding site" evidence="13">
    <location>
        <position position="597"/>
    </location>
    <ligand>
        <name>substrate</name>
    </ligand>
</feature>
<evidence type="ECO:0000259" key="17">
    <source>
        <dbReference type="Pfam" id="PF21404"/>
    </source>
</evidence>
<evidence type="ECO:0000256" key="7">
    <source>
        <dbReference type="ARBA" id="ARBA00022842"/>
    </source>
</evidence>
<keyword evidence="5" id="KW-0597">Phosphoprotein</keyword>
<keyword evidence="8 11" id="KW-0413">Isomerase</keyword>
<evidence type="ECO:0000259" key="16">
    <source>
        <dbReference type="Pfam" id="PF02878"/>
    </source>
</evidence>
<evidence type="ECO:0000256" key="14">
    <source>
        <dbReference type="PIRSR" id="PIRSR016408-3"/>
    </source>
</evidence>
<gene>
    <name evidence="19" type="ORF">ZEAMMB73_Zm00001d039361</name>
</gene>
<feature type="domain" description="Phosphoacetylglucosamine mutase AMG1" evidence="17">
    <location>
        <begin position="375"/>
        <end position="527"/>
    </location>
</feature>
<dbReference type="FunFam" id="3.30.310.50:FF:000003">
    <property type="entry name" value="Phosphoacetylglucosamine mutase"/>
    <property type="match status" value="1"/>
</dbReference>
<evidence type="ECO:0000256" key="13">
    <source>
        <dbReference type="PIRSR" id="PIRSR016408-2"/>
    </source>
</evidence>
<dbReference type="PANTHER" id="PTHR45955:SF1">
    <property type="entry name" value="PHOSPHOACETYLGLUCOSAMINE MUTASE"/>
    <property type="match status" value="1"/>
</dbReference>
<dbReference type="InterPro" id="IPR016055">
    <property type="entry name" value="A-D-PHexomutase_a/b/a-I/II/III"/>
</dbReference>
<protein>
    <recommendedName>
        <fullName evidence="4 11">Phosphoacetylglucosamine mutase</fullName>
        <shortName evidence="11">PAGM</shortName>
        <ecNumber evidence="4 11">5.4.2.3</ecNumber>
    </recommendedName>
    <alternativeName>
        <fullName evidence="10 11">Acetylglucosamine phosphomutase</fullName>
    </alternativeName>
    <alternativeName>
        <fullName evidence="9 11">N-acetylglucosamine-phosphate mutase</fullName>
    </alternativeName>
</protein>
<dbReference type="FunFam" id="3.40.120.10:FF:000071">
    <property type="entry name" value="Phosphoacetylglucosamine mutase"/>
    <property type="match status" value="1"/>
</dbReference>
<feature type="binding site" evidence="13">
    <location>
        <begin position="456"/>
        <end position="458"/>
    </location>
    <ligand>
        <name>substrate</name>
    </ligand>
</feature>
<organism evidence="19">
    <name type="scientific">Zea mays</name>
    <name type="common">Maize</name>
    <dbReference type="NCBI Taxonomy" id="4577"/>
    <lineage>
        <taxon>Eukaryota</taxon>
        <taxon>Viridiplantae</taxon>
        <taxon>Streptophyta</taxon>
        <taxon>Embryophyta</taxon>
        <taxon>Tracheophyta</taxon>
        <taxon>Spermatophyta</taxon>
        <taxon>Magnoliopsida</taxon>
        <taxon>Liliopsida</taxon>
        <taxon>Poales</taxon>
        <taxon>Poaceae</taxon>
        <taxon>PACMAD clade</taxon>
        <taxon>Panicoideae</taxon>
        <taxon>Andropogonodae</taxon>
        <taxon>Andropogoneae</taxon>
        <taxon>Tripsacinae</taxon>
        <taxon>Zea</taxon>
    </lineage>
</organism>
<evidence type="ECO:0000256" key="2">
    <source>
        <dbReference type="ARBA" id="ARBA00004865"/>
    </source>
</evidence>
<feature type="domain" description="Alpha-D-phosphohexomutase C-terminal" evidence="15">
    <location>
        <begin position="563"/>
        <end position="617"/>
    </location>
</feature>
<evidence type="ECO:0000313" key="19">
    <source>
        <dbReference type="EMBL" id="ONM28453.1"/>
    </source>
</evidence>
<dbReference type="STRING" id="4577.A0A1D6MFW1"/>
<dbReference type="GO" id="GO:0005975">
    <property type="term" value="P:carbohydrate metabolic process"/>
    <property type="evidence" value="ECO:0007669"/>
    <property type="project" value="InterPro"/>
</dbReference>
<comment type="pathway">
    <text evidence="2 11">Nucleotide-sugar biosynthesis; UDP-N-acetyl-alpha-D-glucosamine biosynthesis; N-acetyl-alpha-D-glucosamine 1-phosphate from alpha-D-glucosamine 6-phosphate (route I): step 2/2.</text>
</comment>
<dbReference type="FunCoup" id="A0A1D6MFW1">
    <property type="interactions" value="3650"/>
</dbReference>
<keyword evidence="6 11" id="KW-0479">Metal-binding</keyword>
<dbReference type="Pfam" id="PF02878">
    <property type="entry name" value="PGM_PMM_I"/>
    <property type="match status" value="1"/>
</dbReference>
<feature type="binding site" evidence="14">
    <location>
        <position position="356"/>
    </location>
    <ligand>
        <name>Mg(2+)</name>
        <dbReference type="ChEBI" id="CHEBI:18420"/>
    </ligand>
</feature>
<comment type="catalytic activity">
    <reaction evidence="1 11">
        <text>N-acetyl-alpha-D-glucosamine 1-phosphate = N-acetyl-D-glucosamine 6-phosphate</text>
        <dbReference type="Rhea" id="RHEA:23804"/>
        <dbReference type="ChEBI" id="CHEBI:57513"/>
        <dbReference type="ChEBI" id="CHEBI:57776"/>
        <dbReference type="EC" id="5.4.2.3"/>
    </reaction>
</comment>
<dbReference type="Gene3D" id="3.30.310.50">
    <property type="entry name" value="Alpha-D-phosphohexomutase, C-terminal domain"/>
    <property type="match status" value="1"/>
</dbReference>
<feature type="binding site" evidence="14">
    <location>
        <position position="354"/>
    </location>
    <ligand>
        <name>Mg(2+)</name>
        <dbReference type="ChEBI" id="CHEBI:18420"/>
    </ligand>
</feature>
<dbReference type="SUPFAM" id="SSF53738">
    <property type="entry name" value="Phosphoglucomutase, first 3 domains"/>
    <property type="match status" value="4"/>
</dbReference>
<feature type="binding site" evidence="13">
    <location>
        <begin position="588"/>
        <end position="592"/>
    </location>
    <ligand>
        <name>substrate</name>
    </ligand>
</feature>
<keyword evidence="7 11" id="KW-0460">Magnesium</keyword>
<dbReference type="SMR" id="A0A1D6MFW1"/>
<feature type="active site" description="Phosphoserine intermediate" evidence="12">
    <location>
        <position position="75"/>
    </location>
</feature>
<feature type="binding site" description="via phosphate group" evidence="14">
    <location>
        <position position="75"/>
    </location>
    <ligand>
        <name>Mg(2+)</name>
        <dbReference type="ChEBI" id="CHEBI:18420"/>
    </ligand>
</feature>
<dbReference type="Pfam" id="PF21404">
    <property type="entry name" value="AMG1_III"/>
    <property type="match status" value="1"/>
</dbReference>
<dbReference type="IntAct" id="A0A1D6MFW1">
    <property type="interactions" value="1"/>
</dbReference>
<dbReference type="SUPFAM" id="SSF55957">
    <property type="entry name" value="Phosphoglucomutase, C-terminal domain"/>
    <property type="match status" value="1"/>
</dbReference>
<comment type="cofactor">
    <cofactor evidence="11 14">
        <name>Mg(2+)</name>
        <dbReference type="ChEBI" id="CHEBI:18420"/>
    </cofactor>
    <text evidence="11 14">Binds 1 Mg(2+) ion per subunit.</text>
</comment>
<evidence type="ECO:0000256" key="8">
    <source>
        <dbReference type="ARBA" id="ARBA00023235"/>
    </source>
</evidence>
<dbReference type="OMA" id="WEAYATK"/>
<dbReference type="GO" id="GO:0000287">
    <property type="term" value="F:magnesium ion binding"/>
    <property type="evidence" value="ECO:0007669"/>
    <property type="project" value="InterPro"/>
</dbReference>
<dbReference type="ExpressionAtlas" id="A0A1D6MFW1">
    <property type="expression patterns" value="baseline and differential"/>
</dbReference>
<evidence type="ECO:0000256" key="4">
    <source>
        <dbReference type="ARBA" id="ARBA00012731"/>
    </source>
</evidence>
<dbReference type="CDD" id="cd03086">
    <property type="entry name" value="PGM3"/>
    <property type="match status" value="1"/>
</dbReference>
<evidence type="ECO:0000256" key="1">
    <source>
        <dbReference type="ARBA" id="ARBA00000558"/>
    </source>
</evidence>
<dbReference type="EC" id="5.4.2.3" evidence="4 11"/>
<feature type="domain" description="Alpha-D-phosphohexomutase alpha/beta/alpha" evidence="16">
    <location>
        <begin position="62"/>
        <end position="96"/>
    </location>
</feature>
<feature type="binding site" evidence="14">
    <location>
        <position position="352"/>
    </location>
    <ligand>
        <name>Mg(2+)</name>
        <dbReference type="ChEBI" id="CHEBI:18420"/>
    </ligand>
</feature>
<dbReference type="Gene3D" id="3.40.120.10">
    <property type="entry name" value="Alpha-D-Glucose-1,6-Bisphosphate, subunit A, domain 3"/>
    <property type="match status" value="3"/>
</dbReference>
<dbReference type="Pfam" id="PF21405">
    <property type="entry name" value="AMG1_II"/>
    <property type="match status" value="1"/>
</dbReference>
<reference evidence="19" key="1">
    <citation type="submission" date="2015-12" db="EMBL/GenBank/DDBJ databases">
        <title>Update maize B73 reference genome by single molecule sequencing technologies.</title>
        <authorList>
            <consortium name="Maize Genome Sequencing Project"/>
            <person name="Ware D."/>
        </authorList>
    </citation>
    <scope>NUCLEOTIDE SEQUENCE [LARGE SCALE GENOMIC DNA]</scope>
    <source>
        <tissue evidence="19">Seedling</tissue>
    </source>
</reference>
<proteinExistence type="inferred from homology"/>
<dbReference type="GO" id="GO:0004610">
    <property type="term" value="F:phosphoacetylglucosamine mutase activity"/>
    <property type="evidence" value="ECO:0007669"/>
    <property type="project" value="UniProtKB-UniRule"/>
</dbReference>
<dbReference type="EMBL" id="CM007649">
    <property type="protein sequence ID" value="ONM28453.1"/>
    <property type="molecule type" value="Genomic_DNA"/>
</dbReference>
<dbReference type="InterPro" id="IPR016657">
    <property type="entry name" value="PAGM"/>
</dbReference>
<sequence>MAANQEEQEQEQRRRLIAAATRFPLPSGCRFSYGTAGFRADGATMAPAVCRAGILAALRSVKLAGAAVGIVITASHNPIGDNGVKIADPDGGMMAQHWEPFADALANAPDPDALLQVMDQAVRPRLFLSFVPLVSIRIQRQLHRLIHTNKYWYLLGVNKNKIRESCKPPFVLPTQMVLQFAKDEGIPLGGEDTAQVLLGRDTRPTGAYLLDAALQGINAIVGARAVDMGILTTPQLHWMVRSKNKGVMASESYYFRQLIGSFRRMLELVPKGKGGDEVAKKLIVDGANGIGGVKLEQIKVELSGIDISVRNSGKEGEGILNHMCGADFVQKERVTPHGFNPEDVGVRCASLDGDADRLVYFRLSSASDNRVDLVDGDKILSLFALFIREQLDIVNNNGGQANKSLSARLGIVQTAYANGASTLFLKSLGLEVVFTPTGVKYLHKRALEYDIGIYFEANGHGTVVFSEDFISQLESLSNELSSQADIGSAQYHAVMRLLAASQLINQAVGDALSGLLLVEAILQYKGWSFQDWCGLYSDLPSRQLKVKVKDRSVIVTTDAETKVSQPSSLQELIDKETANYTHGRCFVRPSGTEDVVRVYAEASTQVEADGLAKSVAHHVERLLG</sequence>
<evidence type="ECO:0000256" key="6">
    <source>
        <dbReference type="ARBA" id="ARBA00022723"/>
    </source>
</evidence>
<evidence type="ECO:0000256" key="12">
    <source>
        <dbReference type="PIRSR" id="PIRSR016408-1"/>
    </source>
</evidence>
<evidence type="ECO:0000256" key="10">
    <source>
        <dbReference type="ARBA" id="ARBA00032065"/>
    </source>
</evidence>
<name>A0A1D6MFW1_MAIZE</name>
<accession>A0A1D6MFW1</accession>
<dbReference type="InterPro" id="IPR049023">
    <property type="entry name" value="AMG1_II"/>
</dbReference>
<dbReference type="GO" id="GO:0006048">
    <property type="term" value="P:UDP-N-acetylglucosamine biosynthetic process"/>
    <property type="evidence" value="ECO:0007669"/>
    <property type="project" value="UniProtKB-UniRule"/>
</dbReference>
<dbReference type="InterPro" id="IPR049022">
    <property type="entry name" value="AMG1_III"/>
</dbReference>
<dbReference type="InterPro" id="IPR005843">
    <property type="entry name" value="A-D-PHexomutase_C"/>
</dbReference>
<comment type="function">
    <text evidence="11">Interconverts GlcNAc-6-P and GlcNAc-1-P.</text>
</comment>
<evidence type="ECO:0000256" key="9">
    <source>
        <dbReference type="ARBA" id="ARBA00031926"/>
    </source>
</evidence>
<dbReference type="AlphaFoldDB" id="A0A1D6MFW1"/>
<feature type="domain" description="Phosphoacetylglucosamine mutase AMG1" evidence="18">
    <location>
        <begin position="248"/>
        <end position="359"/>
    </location>
</feature>
<evidence type="ECO:0000256" key="3">
    <source>
        <dbReference type="ARBA" id="ARBA00010231"/>
    </source>
</evidence>
<dbReference type="PROSITE" id="PS00710">
    <property type="entry name" value="PGM_PMM"/>
    <property type="match status" value="1"/>
</dbReference>
<dbReference type="PANTHER" id="PTHR45955">
    <property type="entry name" value="PHOSPHOACETYLGLUCOSAMINE MUTASE"/>
    <property type="match status" value="1"/>
</dbReference>
<evidence type="ECO:0000256" key="11">
    <source>
        <dbReference type="PIRNR" id="PIRNR016408"/>
    </source>
</evidence>
<evidence type="ECO:0000256" key="5">
    <source>
        <dbReference type="ARBA" id="ARBA00022553"/>
    </source>
</evidence>
<comment type="similarity">
    <text evidence="3 11">Belongs to the phosphohexose mutase family.</text>
</comment>
<evidence type="ECO:0000259" key="15">
    <source>
        <dbReference type="Pfam" id="PF00408"/>
    </source>
</evidence>
<dbReference type="PaxDb" id="4577-GRMZM2G166597_P01"/>
<dbReference type="InterPro" id="IPR036900">
    <property type="entry name" value="A-D-PHexomutase_C_sf"/>
</dbReference>
<evidence type="ECO:0000259" key="18">
    <source>
        <dbReference type="Pfam" id="PF21405"/>
    </source>
</evidence>
<dbReference type="InterPro" id="IPR016066">
    <property type="entry name" value="A-D-PHexomutase_CS"/>
</dbReference>
<dbReference type="Pfam" id="PF00408">
    <property type="entry name" value="PGM_PMM_IV"/>
    <property type="match status" value="1"/>
</dbReference>
<dbReference type="PIRSF" id="PIRSF016408">
    <property type="entry name" value="PAGM"/>
    <property type="match status" value="1"/>
</dbReference>
<dbReference type="UniPathway" id="UPA00113">
    <property type="reaction ID" value="UER00530"/>
</dbReference>
<dbReference type="InParanoid" id="A0A1D6MFW1"/>
<dbReference type="InterPro" id="IPR005844">
    <property type="entry name" value="A-D-PHexomutase_a/b/a-I"/>
</dbReference>